<feature type="transmembrane region" description="Helical" evidence="1">
    <location>
        <begin position="81"/>
        <end position="105"/>
    </location>
</feature>
<dbReference type="RefSeq" id="WP_171833981.1">
    <property type="nucleotide sequence ID" value="NZ_CP053708.1"/>
</dbReference>
<feature type="transmembrane region" description="Helical" evidence="1">
    <location>
        <begin position="300"/>
        <end position="317"/>
    </location>
</feature>
<protein>
    <submittedName>
        <fullName evidence="2">DUF2029 domain-containing protein</fullName>
    </submittedName>
</protein>
<keyword evidence="1" id="KW-1133">Transmembrane helix</keyword>
<dbReference type="Proteomes" id="UP000500767">
    <property type="component" value="Chromosome"/>
</dbReference>
<reference evidence="2 3" key="1">
    <citation type="journal article" date="2014" name="World J. Microbiol. Biotechnol.">
        <title>Biodiversity and physiological characteristics of Antarctic and Arctic lichens-associated bacteria.</title>
        <authorList>
            <person name="Lee Y.M."/>
            <person name="Kim E.H."/>
            <person name="Lee H.K."/>
            <person name="Hong S.G."/>
        </authorList>
    </citation>
    <scope>NUCLEOTIDE SEQUENCE [LARGE SCALE GENOMIC DNA]</scope>
    <source>
        <strain evidence="2 3">PAMC 26569</strain>
    </source>
</reference>
<evidence type="ECO:0000256" key="1">
    <source>
        <dbReference type="SAM" id="Phobius"/>
    </source>
</evidence>
<dbReference type="AlphaFoldDB" id="A0A6M8HPW9"/>
<feature type="transmembrane region" description="Helical" evidence="1">
    <location>
        <begin position="141"/>
        <end position="158"/>
    </location>
</feature>
<keyword evidence="1" id="KW-0472">Membrane</keyword>
<feature type="transmembrane region" description="Helical" evidence="1">
    <location>
        <begin position="170"/>
        <end position="185"/>
    </location>
</feature>
<feature type="transmembrane region" description="Helical" evidence="1">
    <location>
        <begin position="357"/>
        <end position="376"/>
    </location>
</feature>
<accession>A0A6M8HPW9</accession>
<dbReference type="KEGG" id="lck:HN018_10080"/>
<keyword evidence="1" id="KW-0812">Transmembrane</keyword>
<proteinExistence type="predicted"/>
<keyword evidence="3" id="KW-1185">Reference proteome</keyword>
<evidence type="ECO:0000313" key="2">
    <source>
        <dbReference type="EMBL" id="QKE90337.1"/>
    </source>
</evidence>
<name>A0A6M8HPW9_9PROT</name>
<organism evidence="2 3">
    <name type="scientific">Lichenicola cladoniae</name>
    <dbReference type="NCBI Taxonomy" id="1484109"/>
    <lineage>
        <taxon>Bacteria</taxon>
        <taxon>Pseudomonadati</taxon>
        <taxon>Pseudomonadota</taxon>
        <taxon>Alphaproteobacteria</taxon>
        <taxon>Acetobacterales</taxon>
        <taxon>Acetobacteraceae</taxon>
        <taxon>Lichenicola</taxon>
    </lineage>
</organism>
<evidence type="ECO:0000313" key="3">
    <source>
        <dbReference type="Proteomes" id="UP000500767"/>
    </source>
</evidence>
<feature type="transmembrane region" description="Helical" evidence="1">
    <location>
        <begin position="12"/>
        <end position="29"/>
    </location>
</feature>
<feature type="transmembrane region" description="Helical" evidence="1">
    <location>
        <begin position="117"/>
        <end position="135"/>
    </location>
</feature>
<sequence length="675" mass="72625">MPPPAISRPQSFTIALVLVTLVMFGWTIQRGQDVNWDLQNYHLYDAYALLHGHLHADVAPGGAQSFLNPLPYLLPYMSRRVLWPIAAGLLVTTTQLAGVMLIWAIAWRTGTDLAHRGWVAVAAALAACTGAIVLTETGTSFCDLVLAAPALSGLLLVLPGAPERQQRRSLRMLVAGFFVGIAVGLKPTNAFLLPALAASAIVASPSETTLTGIVGTLGLLGAGVVLGGTLSDGAWAWLMWRHYSSPMFPFMNTIFQSPSAGLTDFSDPRYHWQGIGHALLLPLALAFGSDAASEIVVRDVRLAVALPVAAFIAAYSACRHLSPRAVSQPPDPLAALAVWLLVGSGFWLLLCPIQRYAVSLEMLAAAIILLAVARTFASHWRLPGVVVALSVLVVTTRSADFFHRPWADRYVPHLPAGVPADQVFGLLSQPQGYWATVAPRPGHAFTLESSLVDQGGHLEQRLDHIVSQAGDRLWLLDFDTEIDPTIRAAMSRHGITLASPCLRTPSMVWLDTVFCHGRLVGARSYAASDLALDKPVLFSSTGSGLIYEISGWYATGRDQTWATSKNAVLAFHTPPTSGKLVLALALNGPQGAPPHRMSAQAGDGPVAKWTLDGKKLEQHLLCVGPGRQRGDVVLVRFETSDIRSLNELHISAEPRHLAFGLQDMTLRQARPQECL</sequence>
<feature type="transmembrane region" description="Helical" evidence="1">
    <location>
        <begin position="332"/>
        <end position="350"/>
    </location>
</feature>
<feature type="transmembrane region" description="Helical" evidence="1">
    <location>
        <begin position="217"/>
        <end position="240"/>
    </location>
</feature>
<gene>
    <name evidence="2" type="ORF">HN018_10080</name>
</gene>
<dbReference type="EMBL" id="CP053708">
    <property type="protein sequence ID" value="QKE90337.1"/>
    <property type="molecule type" value="Genomic_DNA"/>
</dbReference>